<dbReference type="AlphaFoldDB" id="A0A7J7KC84"/>
<reference evidence="2" key="1">
    <citation type="submission" date="2020-06" db="EMBL/GenBank/DDBJ databases">
        <title>Draft genome of Bugula neritina, a colonial animal packing powerful symbionts and potential medicines.</title>
        <authorList>
            <person name="Rayko M."/>
        </authorList>
    </citation>
    <scope>NUCLEOTIDE SEQUENCE [LARGE SCALE GENOMIC DNA]</scope>
    <source>
        <strain evidence="2">Kwan_BN1</strain>
    </source>
</reference>
<accession>A0A7J7KC84</accession>
<evidence type="ECO:0000256" key="1">
    <source>
        <dbReference type="SAM" id="Phobius"/>
    </source>
</evidence>
<name>A0A7J7KC84_BUGNE</name>
<keyword evidence="1" id="KW-0812">Transmembrane</keyword>
<dbReference type="Proteomes" id="UP000593567">
    <property type="component" value="Unassembled WGS sequence"/>
</dbReference>
<proteinExistence type="predicted"/>
<protein>
    <submittedName>
        <fullName evidence="2">Uncharacterized protein</fullName>
    </submittedName>
</protein>
<feature type="transmembrane region" description="Helical" evidence="1">
    <location>
        <begin position="51"/>
        <end position="75"/>
    </location>
</feature>
<evidence type="ECO:0000313" key="3">
    <source>
        <dbReference type="Proteomes" id="UP000593567"/>
    </source>
</evidence>
<gene>
    <name evidence="2" type="ORF">EB796_006547</name>
</gene>
<comment type="caution">
    <text evidence="2">The sequence shown here is derived from an EMBL/GenBank/DDBJ whole genome shotgun (WGS) entry which is preliminary data.</text>
</comment>
<keyword evidence="3" id="KW-1185">Reference proteome</keyword>
<keyword evidence="1" id="KW-1133">Transmembrane helix</keyword>
<organism evidence="2 3">
    <name type="scientific">Bugula neritina</name>
    <name type="common">Brown bryozoan</name>
    <name type="synonym">Sertularia neritina</name>
    <dbReference type="NCBI Taxonomy" id="10212"/>
    <lineage>
        <taxon>Eukaryota</taxon>
        <taxon>Metazoa</taxon>
        <taxon>Spiralia</taxon>
        <taxon>Lophotrochozoa</taxon>
        <taxon>Bryozoa</taxon>
        <taxon>Gymnolaemata</taxon>
        <taxon>Cheilostomatida</taxon>
        <taxon>Flustrina</taxon>
        <taxon>Buguloidea</taxon>
        <taxon>Bugulidae</taxon>
        <taxon>Bugula</taxon>
    </lineage>
</organism>
<sequence>MALPSSLLFTYTPTNLPSQAIQVDPFVDKPPILCSNPTSCLPSTQPSIEVLVSAGFASGVFIAILPTAIICYYYWKKRGETRPGYVHNAVCDDDGLYRDGYSLPAEQSNRNMDKNAYDYVEKAL</sequence>
<dbReference type="EMBL" id="VXIV02000930">
    <property type="protein sequence ID" value="KAF6035146.1"/>
    <property type="molecule type" value="Genomic_DNA"/>
</dbReference>
<keyword evidence="1" id="KW-0472">Membrane</keyword>
<evidence type="ECO:0000313" key="2">
    <source>
        <dbReference type="EMBL" id="KAF6035146.1"/>
    </source>
</evidence>